<dbReference type="InterPro" id="IPR038670">
    <property type="entry name" value="HslJ-like_sf"/>
</dbReference>
<protein>
    <submittedName>
        <fullName evidence="3">Putative lipoprotein</fullName>
    </submittedName>
</protein>
<dbReference type="EMBL" id="FORF01000006">
    <property type="protein sequence ID" value="SFI78979.1"/>
    <property type="molecule type" value="Genomic_DNA"/>
</dbReference>
<dbReference type="STRING" id="1121003.SAMN03080618_01352"/>
<evidence type="ECO:0000256" key="1">
    <source>
        <dbReference type="SAM" id="SignalP"/>
    </source>
</evidence>
<dbReference type="PANTHER" id="PTHR38013">
    <property type="entry name" value="GLYCOPROTEIN/POLYSACCHARIDE METABOLISM"/>
    <property type="match status" value="1"/>
</dbReference>
<keyword evidence="3" id="KW-0449">Lipoprotein</keyword>
<keyword evidence="4" id="KW-1185">Reference proteome</keyword>
<reference evidence="4" key="1">
    <citation type="submission" date="2016-10" db="EMBL/GenBank/DDBJ databases">
        <authorList>
            <person name="Varghese N."/>
            <person name="Submissions S."/>
        </authorList>
    </citation>
    <scope>NUCLEOTIDE SEQUENCE [LARGE SCALE GENOMIC DNA]</scope>
    <source>
        <strain evidence="4">DSM 21857</strain>
    </source>
</reference>
<accession>A0A1I3L2Q4</accession>
<feature type="chain" id="PRO_5017433657" evidence="1">
    <location>
        <begin position="29"/>
        <end position="262"/>
    </location>
</feature>
<name>A0A1I3L2Q4_9HYPH</name>
<keyword evidence="1" id="KW-0732">Signal</keyword>
<sequence>MLTSSLSRRAFVVATSTIGACIAVPALADAPYTADVTLEGNVRYRERMMLPRGSRTVVKLVDVSRADAPSVTIASAEIADAAASPVPYKLSYDPNLIDKRARYALQATIYDGDRMLFTTTEHHPALGEDGTKTDIFVQRIANEAEADAELTLYGRWLAEDIEGGGVIDRAQTTLEISQDGAVHGSGGCNRYSGSAKIDGDKLAFGALASTNMACAEALMNQESKFHAALAKVASFSIDQEKSKLTLKDADGKALVVLAANPE</sequence>
<proteinExistence type="predicted"/>
<dbReference type="Pfam" id="PF09619">
    <property type="entry name" value="YscW"/>
    <property type="match status" value="1"/>
</dbReference>
<organism evidence="3 4">
    <name type="scientific">Aquamicrobium aerolatum DSM 21857</name>
    <dbReference type="NCBI Taxonomy" id="1121003"/>
    <lineage>
        <taxon>Bacteria</taxon>
        <taxon>Pseudomonadati</taxon>
        <taxon>Pseudomonadota</taxon>
        <taxon>Alphaproteobacteria</taxon>
        <taxon>Hyphomicrobiales</taxon>
        <taxon>Phyllobacteriaceae</taxon>
        <taxon>Aerobium</taxon>
    </lineage>
</organism>
<evidence type="ECO:0000259" key="2">
    <source>
        <dbReference type="Pfam" id="PF03724"/>
    </source>
</evidence>
<evidence type="ECO:0000313" key="4">
    <source>
        <dbReference type="Proteomes" id="UP000242763"/>
    </source>
</evidence>
<feature type="domain" description="DUF306" evidence="2">
    <location>
        <begin position="153"/>
        <end position="256"/>
    </location>
</feature>
<dbReference type="PROSITE" id="PS51318">
    <property type="entry name" value="TAT"/>
    <property type="match status" value="1"/>
</dbReference>
<dbReference type="RefSeq" id="WP_091520152.1">
    <property type="nucleotide sequence ID" value="NZ_FORF01000006.1"/>
</dbReference>
<dbReference type="InterPro" id="IPR006311">
    <property type="entry name" value="TAT_signal"/>
</dbReference>
<dbReference type="Gene3D" id="2.40.128.270">
    <property type="match status" value="1"/>
</dbReference>
<gene>
    <name evidence="3" type="ORF">SAMN03080618_01352</name>
</gene>
<dbReference type="InterPro" id="IPR053196">
    <property type="entry name" value="Lipoprotein_YbaY-like"/>
</dbReference>
<dbReference type="PANTHER" id="PTHR38013:SF1">
    <property type="entry name" value="GLYCOPROTEIN_POLYSACCHARIDE METABOLISM"/>
    <property type="match status" value="1"/>
</dbReference>
<evidence type="ECO:0000313" key="3">
    <source>
        <dbReference type="EMBL" id="SFI78979.1"/>
    </source>
</evidence>
<dbReference type="Proteomes" id="UP000242763">
    <property type="component" value="Unassembled WGS sequence"/>
</dbReference>
<feature type="signal peptide" evidence="1">
    <location>
        <begin position="1"/>
        <end position="28"/>
    </location>
</feature>
<dbReference type="Pfam" id="PF03724">
    <property type="entry name" value="META"/>
    <property type="match status" value="1"/>
</dbReference>
<dbReference type="AlphaFoldDB" id="A0A1I3L2Q4"/>
<dbReference type="InterPro" id="IPR005184">
    <property type="entry name" value="DUF306_Meta_HslJ"/>
</dbReference>
<dbReference type="OrthoDB" id="9809132at2"/>
<dbReference type="InterPro" id="IPR039366">
    <property type="entry name" value="Pilotin"/>
</dbReference>